<organism evidence="1 2">
    <name type="scientific">Laetiporus sulphureus 93-53</name>
    <dbReference type="NCBI Taxonomy" id="1314785"/>
    <lineage>
        <taxon>Eukaryota</taxon>
        <taxon>Fungi</taxon>
        <taxon>Dikarya</taxon>
        <taxon>Basidiomycota</taxon>
        <taxon>Agaricomycotina</taxon>
        <taxon>Agaricomycetes</taxon>
        <taxon>Polyporales</taxon>
        <taxon>Laetiporus</taxon>
    </lineage>
</organism>
<dbReference type="EMBL" id="KV427641">
    <property type="protein sequence ID" value="KZT03775.1"/>
    <property type="molecule type" value="Genomic_DNA"/>
</dbReference>
<protein>
    <submittedName>
        <fullName evidence="1">Uncharacterized protein</fullName>
    </submittedName>
</protein>
<evidence type="ECO:0000313" key="1">
    <source>
        <dbReference type="EMBL" id="KZT03775.1"/>
    </source>
</evidence>
<accession>A0A165CYW8</accession>
<dbReference type="RefSeq" id="XP_040761515.1">
    <property type="nucleotide sequence ID" value="XM_040902024.1"/>
</dbReference>
<dbReference type="Proteomes" id="UP000076871">
    <property type="component" value="Unassembled WGS sequence"/>
</dbReference>
<reference evidence="1 2" key="1">
    <citation type="journal article" date="2016" name="Mol. Biol. Evol.">
        <title>Comparative Genomics of Early-Diverging Mushroom-Forming Fungi Provides Insights into the Origins of Lignocellulose Decay Capabilities.</title>
        <authorList>
            <person name="Nagy L.G."/>
            <person name="Riley R."/>
            <person name="Tritt A."/>
            <person name="Adam C."/>
            <person name="Daum C."/>
            <person name="Floudas D."/>
            <person name="Sun H."/>
            <person name="Yadav J.S."/>
            <person name="Pangilinan J."/>
            <person name="Larsson K.H."/>
            <person name="Matsuura K."/>
            <person name="Barry K."/>
            <person name="Labutti K."/>
            <person name="Kuo R."/>
            <person name="Ohm R.A."/>
            <person name="Bhattacharya S.S."/>
            <person name="Shirouzu T."/>
            <person name="Yoshinaga Y."/>
            <person name="Martin F.M."/>
            <person name="Grigoriev I.V."/>
            <person name="Hibbett D.S."/>
        </authorList>
    </citation>
    <scope>NUCLEOTIDE SEQUENCE [LARGE SCALE GENOMIC DNA]</scope>
    <source>
        <strain evidence="1 2">93-53</strain>
    </source>
</reference>
<dbReference type="AlphaFoldDB" id="A0A165CYW8"/>
<dbReference type="GeneID" id="63819055"/>
<name>A0A165CYW8_9APHY</name>
<gene>
    <name evidence="1" type="ORF">LAESUDRAFT_324889</name>
</gene>
<evidence type="ECO:0000313" key="2">
    <source>
        <dbReference type="Proteomes" id="UP000076871"/>
    </source>
</evidence>
<keyword evidence="2" id="KW-1185">Reference proteome</keyword>
<proteinExistence type="predicted"/>
<sequence>MLHYGLRGPQSVAHHILFLSRYHRRVCGDCSVFSFWRIQHPLGVLCLEHGVMTVHSHSYLTSATSLSPRPSTYLLMSSCPLRHADPESGSLYAVLSCAALVYSSHSLYAVLKKLQMQILLYVSCRRSSGRAFAVPFREKESIRVQENYFGCRATNARIRPHGA</sequence>
<dbReference type="InParanoid" id="A0A165CYW8"/>